<protein>
    <submittedName>
        <fullName evidence="5">Cobyrinic acid ac-diamide synthase</fullName>
    </submittedName>
</protein>
<dbReference type="Pfam" id="PF00037">
    <property type="entry name" value="Fer4"/>
    <property type="match status" value="2"/>
</dbReference>
<dbReference type="AlphaFoldDB" id="F8AAR7"/>
<organism evidence="5 6">
    <name type="scientific">Thermodesulfatator indicus (strain DSM 15286 / JCM 11887 / CIR29812)</name>
    <dbReference type="NCBI Taxonomy" id="667014"/>
    <lineage>
        <taxon>Bacteria</taxon>
        <taxon>Pseudomonadati</taxon>
        <taxon>Thermodesulfobacteriota</taxon>
        <taxon>Thermodesulfobacteria</taxon>
        <taxon>Thermodesulfobacteriales</taxon>
        <taxon>Thermodesulfatatoraceae</taxon>
        <taxon>Thermodesulfatator</taxon>
    </lineage>
</organism>
<dbReference type="OrthoDB" id="9800558at2"/>
<evidence type="ECO:0000313" key="6">
    <source>
        <dbReference type="Proteomes" id="UP000006793"/>
    </source>
</evidence>
<evidence type="ECO:0000256" key="3">
    <source>
        <dbReference type="ARBA" id="ARBA00023014"/>
    </source>
</evidence>
<dbReference type="RefSeq" id="WP_013907095.1">
    <property type="nucleotide sequence ID" value="NC_015681.1"/>
</dbReference>
<dbReference type="Proteomes" id="UP000006793">
    <property type="component" value="Chromosome"/>
</dbReference>
<dbReference type="PaxDb" id="667014-Thein_0468"/>
<dbReference type="KEGG" id="tid:Thein_0468"/>
<dbReference type="InParanoid" id="F8AAR7"/>
<evidence type="ECO:0000313" key="5">
    <source>
        <dbReference type="EMBL" id="AEH44350.1"/>
    </source>
</evidence>
<dbReference type="GO" id="GO:0051536">
    <property type="term" value="F:iron-sulfur cluster binding"/>
    <property type="evidence" value="ECO:0007669"/>
    <property type="project" value="UniProtKB-KW"/>
</dbReference>
<name>F8AAR7_THEID</name>
<dbReference type="STRING" id="667014.Thein_0468"/>
<dbReference type="SUPFAM" id="SSF52540">
    <property type="entry name" value="P-loop containing nucleoside triphosphate hydrolases"/>
    <property type="match status" value="1"/>
</dbReference>
<proteinExistence type="predicted"/>
<reference evidence="6" key="1">
    <citation type="submission" date="2011-04" db="EMBL/GenBank/DDBJ databases">
        <title>The complete genome of Thermodesulfatator indicus DSM 15286.</title>
        <authorList>
            <person name="Lucas S."/>
            <person name="Copeland A."/>
            <person name="Lapidus A."/>
            <person name="Bruce D."/>
            <person name="Goodwin L."/>
            <person name="Pitluck S."/>
            <person name="Peters L."/>
            <person name="Kyrpides N."/>
            <person name="Mavromatis K."/>
            <person name="Pagani I."/>
            <person name="Ivanova N."/>
            <person name="Saunders L."/>
            <person name="Detter J.C."/>
            <person name="Tapia R."/>
            <person name="Han C."/>
            <person name="Land M."/>
            <person name="Hauser L."/>
            <person name="Markowitz V."/>
            <person name="Cheng J.-F."/>
            <person name="Hugenholtz P."/>
            <person name="Woyke T."/>
            <person name="Wu D."/>
            <person name="Spring S."/>
            <person name="Schroeder M."/>
            <person name="Brambilla E."/>
            <person name="Klenk H.-P."/>
            <person name="Eisen J.A."/>
        </authorList>
    </citation>
    <scope>NUCLEOTIDE SEQUENCE [LARGE SCALE GENOMIC DNA]</scope>
    <source>
        <strain evidence="6">DSM 15286 / JCM 11887 / CIR29812</strain>
    </source>
</reference>
<dbReference type="PANTHER" id="PTHR43063">
    <property type="entry name" value="4FE-4S CLUSTER CONTAINING PARA FAMILY ATPASE PROTEIN"/>
    <property type="match status" value="1"/>
</dbReference>
<keyword evidence="6" id="KW-1185">Reference proteome</keyword>
<dbReference type="PROSITE" id="PS51379">
    <property type="entry name" value="4FE4S_FER_2"/>
    <property type="match status" value="2"/>
</dbReference>
<gene>
    <name evidence="5" type="ordered locus">Thein_0468</name>
</gene>
<reference evidence="5 6" key="2">
    <citation type="journal article" date="2012" name="Stand. Genomic Sci.">
        <title>Complete genome sequence of the thermophilic sulfate-reducing ocean bacterium Thermodesulfatator indicus type strain (CIR29812(T)).</title>
        <authorList>
            <person name="Anderson I."/>
            <person name="Saunders E."/>
            <person name="Lapidus A."/>
            <person name="Nolan M."/>
            <person name="Lucas S."/>
            <person name="Tice H."/>
            <person name="Del Rio T.G."/>
            <person name="Cheng J.F."/>
            <person name="Han C."/>
            <person name="Tapia R."/>
            <person name="Goodwin L.A."/>
            <person name="Pitluck S."/>
            <person name="Liolios K."/>
            <person name="Mavromatis K."/>
            <person name="Pagani I."/>
            <person name="Ivanova N."/>
            <person name="Mikhailova N."/>
            <person name="Pati A."/>
            <person name="Chen A."/>
            <person name="Palaniappan K."/>
            <person name="Land M."/>
            <person name="Hauser L."/>
            <person name="Jeffries C.D."/>
            <person name="Chang Y.J."/>
            <person name="Brambilla E.M."/>
            <person name="Rohde M."/>
            <person name="Spring S."/>
            <person name="Goker M."/>
            <person name="Detter J.C."/>
            <person name="Woyke T."/>
            <person name="Bristow J."/>
            <person name="Eisen J.A."/>
            <person name="Markowitz V."/>
            <person name="Hugenholtz P."/>
            <person name="Kyrpides N.C."/>
            <person name="Klenk H.P."/>
        </authorList>
    </citation>
    <scope>NUCLEOTIDE SEQUENCE [LARGE SCALE GENOMIC DNA]</scope>
    <source>
        <strain evidence="6">DSM 15286 / JCM 11887 / CIR29812</strain>
    </source>
</reference>
<feature type="domain" description="4Fe-4S ferredoxin-type" evidence="4">
    <location>
        <begin position="56"/>
        <end position="85"/>
    </location>
</feature>
<evidence type="ECO:0000256" key="1">
    <source>
        <dbReference type="ARBA" id="ARBA00022723"/>
    </source>
</evidence>
<dbReference type="EMBL" id="CP002683">
    <property type="protein sequence ID" value="AEH44350.1"/>
    <property type="molecule type" value="Genomic_DNA"/>
</dbReference>
<dbReference type="PATRIC" id="fig|667014.3.peg.485"/>
<feature type="domain" description="4Fe-4S ferredoxin-type" evidence="4">
    <location>
        <begin position="87"/>
        <end position="114"/>
    </location>
</feature>
<dbReference type="Gene3D" id="3.40.50.300">
    <property type="entry name" value="P-loop containing nucleotide triphosphate hydrolases"/>
    <property type="match status" value="1"/>
</dbReference>
<keyword evidence="3" id="KW-0411">Iron-sulfur</keyword>
<dbReference type="InterPro" id="IPR017896">
    <property type="entry name" value="4Fe4S_Fe-S-bd"/>
</dbReference>
<dbReference type="eggNOG" id="COG1149">
    <property type="taxonomic scope" value="Bacteria"/>
</dbReference>
<dbReference type="Gene3D" id="3.30.70.20">
    <property type="match status" value="1"/>
</dbReference>
<dbReference type="HOGENOM" id="CLU_067767_0_0_0"/>
<keyword evidence="2" id="KW-0408">Iron</keyword>
<keyword evidence="1" id="KW-0479">Metal-binding</keyword>
<dbReference type="InterPro" id="IPR027417">
    <property type="entry name" value="P-loop_NTPase"/>
</dbReference>
<evidence type="ECO:0000256" key="2">
    <source>
        <dbReference type="ARBA" id="ARBA00023004"/>
    </source>
</evidence>
<dbReference type="GO" id="GO:0046872">
    <property type="term" value="F:metal ion binding"/>
    <property type="evidence" value="ECO:0007669"/>
    <property type="project" value="UniProtKB-KW"/>
</dbReference>
<dbReference type="Pfam" id="PF01656">
    <property type="entry name" value="CbiA"/>
    <property type="match status" value="1"/>
</dbReference>
<dbReference type="PANTHER" id="PTHR43063:SF1">
    <property type="entry name" value="4FE-4S CLUSTER CONTAINING PARA FAMILY ATPASE PROTEIN"/>
    <property type="match status" value="1"/>
</dbReference>
<dbReference type="InterPro" id="IPR002586">
    <property type="entry name" value="CobQ/CobB/MinD/ParA_Nub-bd_dom"/>
</dbReference>
<sequence>MVIAVASGKGGTGKTTVSVALAEALSARLLDADVEEPNAHLFLHPEIAEETPVYRMVPSVDEKRCTFCGECKKICRFNAITVFPGTVLVFPELCHGCYGCLEVCPENCITEAQLPLGRILAGKAQEVFLAYGELKLGEAMASPLIKELKARYLVPQGLNILDCPPGAACPVLTAVHGSDFCLLVTEPTPFGLHDLKQAVCAFESMNLPMGVVVNRAREPYGPLNDFLRSKNIPILLEIPEERAIAEAYARGKTLIQAKPEMREVFKNLYTRIEALL</sequence>
<accession>F8AAR7</accession>
<dbReference type="InterPro" id="IPR017900">
    <property type="entry name" value="4Fe4S_Fe_S_CS"/>
</dbReference>
<evidence type="ECO:0000259" key="4">
    <source>
        <dbReference type="PROSITE" id="PS51379"/>
    </source>
</evidence>
<dbReference type="PROSITE" id="PS00198">
    <property type="entry name" value="4FE4S_FER_1"/>
    <property type="match status" value="1"/>
</dbReference>